<dbReference type="EMBL" id="FNAD01000014">
    <property type="protein sequence ID" value="SDE17309.1"/>
    <property type="molecule type" value="Genomic_DNA"/>
</dbReference>
<keyword evidence="2" id="KW-0813">Transport</keyword>
<gene>
    <name evidence="2" type="ORF">SAMN05216270_114102</name>
</gene>
<dbReference type="InterPro" id="IPR006059">
    <property type="entry name" value="SBP"/>
</dbReference>
<dbReference type="STRING" id="58114.SAMN05216270_114102"/>
<accession>A0A1G7AR33</accession>
<keyword evidence="3" id="KW-1185">Reference proteome</keyword>
<dbReference type="Gene3D" id="3.40.190.10">
    <property type="entry name" value="Periplasmic binding protein-like II"/>
    <property type="match status" value="2"/>
</dbReference>
<sequence>MTTMKMAAALGTVAVLGLAACSNGGTPHEAATEFAPDTEAEITFTWWGNDERAGWFEEALDLFNEEYPNVEVVRNFNPWDDYWTARNTEAAGQALPDVLMMDAGFLGEYADKGLFLDLGAYQGGLLDTGGYADTLLESGTVNDQLVGVPMGYNAWSMMYNKDLLDELGVPYPTDDMTLDDLEAYVLQVNQAGAAHDPKIYGASDYTGGFPGFIYSRMQEGEPVFTEDGAPAFDEGDVVDYLDSVADLRDNGDFYPVERTVALDPLGGFLGGEAALWFNFSTTVAQAMSDIGTENIGMVQAPTENGRHVLADHPSMLLSVAANSDEPDASAVLVDFLANSPEVKAIFGASLGAPPTDEGRAAVEQSTSDSVDFAYLDAIESEITESYPLLPSGYGSIEAKWGELHEQLLYGDIDTEQLAEELFSEMDMLLG</sequence>
<organism evidence="2 3">
    <name type="scientific">Glycomyces harbinensis</name>
    <dbReference type="NCBI Taxonomy" id="58114"/>
    <lineage>
        <taxon>Bacteria</taxon>
        <taxon>Bacillati</taxon>
        <taxon>Actinomycetota</taxon>
        <taxon>Actinomycetes</taxon>
        <taxon>Glycomycetales</taxon>
        <taxon>Glycomycetaceae</taxon>
        <taxon>Glycomyces</taxon>
    </lineage>
</organism>
<dbReference type="InterPro" id="IPR050490">
    <property type="entry name" value="Bact_solute-bd_prot1"/>
</dbReference>
<evidence type="ECO:0000313" key="2">
    <source>
        <dbReference type="EMBL" id="SDE17309.1"/>
    </source>
</evidence>
<reference evidence="3" key="1">
    <citation type="submission" date="2016-10" db="EMBL/GenBank/DDBJ databases">
        <authorList>
            <person name="Varghese N."/>
            <person name="Submissions S."/>
        </authorList>
    </citation>
    <scope>NUCLEOTIDE SEQUENCE [LARGE SCALE GENOMIC DNA]</scope>
    <source>
        <strain evidence="3">CGMCC 4.3516</strain>
    </source>
</reference>
<dbReference type="PANTHER" id="PTHR43649">
    <property type="entry name" value="ARABINOSE-BINDING PROTEIN-RELATED"/>
    <property type="match status" value="1"/>
</dbReference>
<dbReference type="Pfam" id="PF13416">
    <property type="entry name" value="SBP_bac_8"/>
    <property type="match status" value="1"/>
</dbReference>
<dbReference type="SUPFAM" id="SSF53850">
    <property type="entry name" value="Periplasmic binding protein-like II"/>
    <property type="match status" value="1"/>
</dbReference>
<protein>
    <submittedName>
        <fullName evidence="2">Multiple sugar transport system substrate-binding protein</fullName>
    </submittedName>
</protein>
<dbReference type="Proteomes" id="UP000198949">
    <property type="component" value="Unassembled WGS sequence"/>
</dbReference>
<name>A0A1G7AR33_9ACTN</name>
<evidence type="ECO:0000313" key="3">
    <source>
        <dbReference type="Proteomes" id="UP000198949"/>
    </source>
</evidence>
<dbReference type="PROSITE" id="PS51257">
    <property type="entry name" value="PROKAR_LIPOPROTEIN"/>
    <property type="match status" value="1"/>
</dbReference>
<feature type="signal peptide" evidence="1">
    <location>
        <begin position="1"/>
        <end position="24"/>
    </location>
</feature>
<keyword evidence="1" id="KW-0732">Signal</keyword>
<dbReference type="RefSeq" id="WP_091039375.1">
    <property type="nucleotide sequence ID" value="NZ_FNAD01000014.1"/>
</dbReference>
<dbReference type="OrthoDB" id="7918484at2"/>
<evidence type="ECO:0000256" key="1">
    <source>
        <dbReference type="SAM" id="SignalP"/>
    </source>
</evidence>
<dbReference type="PANTHER" id="PTHR43649:SF12">
    <property type="entry name" value="DIACETYLCHITOBIOSE BINDING PROTEIN DASA"/>
    <property type="match status" value="1"/>
</dbReference>
<proteinExistence type="predicted"/>
<keyword evidence="2" id="KW-0762">Sugar transport</keyword>
<dbReference type="AlphaFoldDB" id="A0A1G7AR33"/>
<feature type="chain" id="PRO_5039475390" evidence="1">
    <location>
        <begin position="25"/>
        <end position="430"/>
    </location>
</feature>